<keyword evidence="1" id="KW-1133">Transmembrane helix</keyword>
<evidence type="ECO:0000313" key="3">
    <source>
        <dbReference type="Proteomes" id="UP001597214"/>
    </source>
</evidence>
<feature type="transmembrane region" description="Helical" evidence="1">
    <location>
        <begin position="122"/>
        <end position="140"/>
    </location>
</feature>
<evidence type="ECO:0000256" key="1">
    <source>
        <dbReference type="SAM" id="Phobius"/>
    </source>
</evidence>
<dbReference type="EMBL" id="JBHUEM010000015">
    <property type="protein sequence ID" value="MFD1737099.1"/>
    <property type="molecule type" value="Genomic_DNA"/>
</dbReference>
<sequence>MNIPIEIIYLLELVIVSIGLYRIITFVKKYKALPSNMKVDDKLREVVHRQFKNKIIATIIAREILVIYYLFTKADKQSNNRNVEEFTIYKDTGYTGLLIALVSALVLEGVGLSFLLHHWNAIVAWIHILLSLYGIAFLIGDYKAIKRNPFLLNESQLIMQLGLRYNMM</sequence>
<evidence type="ECO:0000313" key="2">
    <source>
        <dbReference type="EMBL" id="MFD1737099.1"/>
    </source>
</evidence>
<organism evidence="2 3">
    <name type="scientific">Bacillus salitolerans</name>
    <dbReference type="NCBI Taxonomy" id="1437434"/>
    <lineage>
        <taxon>Bacteria</taxon>
        <taxon>Bacillati</taxon>
        <taxon>Bacillota</taxon>
        <taxon>Bacilli</taxon>
        <taxon>Bacillales</taxon>
        <taxon>Bacillaceae</taxon>
        <taxon>Bacillus</taxon>
    </lineage>
</organism>
<dbReference type="RefSeq" id="WP_377928296.1">
    <property type="nucleotide sequence ID" value="NZ_JBHUEM010000015.1"/>
</dbReference>
<keyword evidence="3" id="KW-1185">Reference proteome</keyword>
<name>A0ABW4LPI9_9BACI</name>
<protein>
    <submittedName>
        <fullName evidence="2">Uncharacterized protein</fullName>
    </submittedName>
</protein>
<feature type="transmembrane region" description="Helical" evidence="1">
    <location>
        <begin position="92"/>
        <end position="116"/>
    </location>
</feature>
<dbReference type="Proteomes" id="UP001597214">
    <property type="component" value="Unassembled WGS sequence"/>
</dbReference>
<accession>A0ABW4LPI9</accession>
<reference evidence="3" key="1">
    <citation type="journal article" date="2019" name="Int. J. Syst. Evol. Microbiol.">
        <title>The Global Catalogue of Microorganisms (GCM) 10K type strain sequencing project: providing services to taxonomists for standard genome sequencing and annotation.</title>
        <authorList>
            <consortium name="The Broad Institute Genomics Platform"/>
            <consortium name="The Broad Institute Genome Sequencing Center for Infectious Disease"/>
            <person name="Wu L."/>
            <person name="Ma J."/>
        </authorList>
    </citation>
    <scope>NUCLEOTIDE SEQUENCE [LARGE SCALE GENOMIC DNA]</scope>
    <source>
        <strain evidence="3">CCUG 49339</strain>
    </source>
</reference>
<feature type="transmembrane region" description="Helical" evidence="1">
    <location>
        <begin position="55"/>
        <end position="71"/>
    </location>
</feature>
<keyword evidence="1" id="KW-0812">Transmembrane</keyword>
<keyword evidence="1" id="KW-0472">Membrane</keyword>
<feature type="transmembrane region" description="Helical" evidence="1">
    <location>
        <begin position="7"/>
        <end position="27"/>
    </location>
</feature>
<comment type="caution">
    <text evidence="2">The sequence shown here is derived from an EMBL/GenBank/DDBJ whole genome shotgun (WGS) entry which is preliminary data.</text>
</comment>
<gene>
    <name evidence="2" type="ORF">ACFSCX_11105</name>
</gene>
<proteinExistence type="predicted"/>